<gene>
    <name evidence="2" type="ORF">I7X12_01250</name>
</gene>
<accession>A0A7T3FYW1</accession>
<evidence type="ECO:0000313" key="3">
    <source>
        <dbReference type="Proteomes" id="UP000595001"/>
    </source>
</evidence>
<dbReference type="AlphaFoldDB" id="A0A7T3FYW1"/>
<keyword evidence="3" id="KW-1185">Reference proteome</keyword>
<sequence length="58" mass="5921">MSIALEPGTWAYFAVLFVGIVVAVTLVNVVALDAPVPGSVVRGIAIGVGAVVASWYFS</sequence>
<dbReference type="RefSeq" id="WP_198062079.1">
    <property type="nucleotide sequence ID" value="NZ_CP065856.1"/>
</dbReference>
<reference evidence="2 3" key="1">
    <citation type="submission" date="2020-12" db="EMBL/GenBank/DDBJ databases">
        <title>Halosimplex halophilum sp. nov. and Halosimplex salinum sp. nov., two new members of the genus Halosimplex.</title>
        <authorList>
            <person name="Cui H.L."/>
        </authorList>
    </citation>
    <scope>NUCLEOTIDE SEQUENCE [LARGE SCALE GENOMIC DNA]</scope>
    <source>
        <strain evidence="2 3">YGH94</strain>
    </source>
</reference>
<dbReference type="Proteomes" id="UP000595001">
    <property type="component" value="Chromosome"/>
</dbReference>
<keyword evidence="1" id="KW-0812">Transmembrane</keyword>
<keyword evidence="1" id="KW-0472">Membrane</keyword>
<organism evidence="2 3">
    <name type="scientific">Halosimplex litoreum</name>
    <dbReference type="NCBI Taxonomy" id="1198301"/>
    <lineage>
        <taxon>Archaea</taxon>
        <taxon>Methanobacteriati</taxon>
        <taxon>Methanobacteriota</taxon>
        <taxon>Stenosarchaea group</taxon>
        <taxon>Halobacteria</taxon>
        <taxon>Halobacteriales</taxon>
        <taxon>Haloarculaceae</taxon>
        <taxon>Halosimplex</taxon>
    </lineage>
</organism>
<feature type="transmembrane region" description="Helical" evidence="1">
    <location>
        <begin position="12"/>
        <end position="32"/>
    </location>
</feature>
<proteinExistence type="predicted"/>
<dbReference type="GeneID" id="60587077"/>
<dbReference type="KEGG" id="hlt:I7X12_01250"/>
<keyword evidence="1" id="KW-1133">Transmembrane helix</keyword>
<evidence type="ECO:0000313" key="2">
    <source>
        <dbReference type="EMBL" id="QPV63289.1"/>
    </source>
</evidence>
<name>A0A7T3FYW1_9EURY</name>
<feature type="transmembrane region" description="Helical" evidence="1">
    <location>
        <begin position="39"/>
        <end position="57"/>
    </location>
</feature>
<evidence type="ECO:0000256" key="1">
    <source>
        <dbReference type="SAM" id="Phobius"/>
    </source>
</evidence>
<dbReference type="EMBL" id="CP065856">
    <property type="protein sequence ID" value="QPV63289.1"/>
    <property type="molecule type" value="Genomic_DNA"/>
</dbReference>
<protein>
    <submittedName>
        <fullName evidence="2">Uncharacterized protein</fullName>
    </submittedName>
</protein>